<evidence type="ECO:0008006" key="4">
    <source>
        <dbReference type="Google" id="ProtNLM"/>
    </source>
</evidence>
<keyword evidence="3" id="KW-1185">Reference proteome</keyword>
<feature type="chain" id="PRO_5039442618" description="Lipocalin-like domain-containing protein" evidence="1">
    <location>
        <begin position="28"/>
        <end position="187"/>
    </location>
</feature>
<dbReference type="PROSITE" id="PS51257">
    <property type="entry name" value="PROKAR_LIPOPROTEIN"/>
    <property type="match status" value="1"/>
</dbReference>
<name>A0A1H3IH51_EUBBA</name>
<dbReference type="Proteomes" id="UP000199652">
    <property type="component" value="Unassembled WGS sequence"/>
</dbReference>
<gene>
    <name evidence="2" type="ORF">SAMN04488579_12322</name>
</gene>
<proteinExistence type="predicted"/>
<keyword evidence="1" id="KW-0732">Signal</keyword>
<dbReference type="STRING" id="1528.SAMN04488579_12322"/>
<dbReference type="EMBL" id="FNOU01000023">
    <property type="protein sequence ID" value="SDY27136.1"/>
    <property type="molecule type" value="Genomic_DNA"/>
</dbReference>
<dbReference type="RefSeq" id="WP_090246639.1">
    <property type="nucleotide sequence ID" value="NZ_FNOU01000023.1"/>
</dbReference>
<feature type="signal peptide" evidence="1">
    <location>
        <begin position="1"/>
        <end position="27"/>
    </location>
</feature>
<protein>
    <recommendedName>
        <fullName evidence="4">Lipocalin-like domain-containing protein</fullName>
    </recommendedName>
</protein>
<dbReference type="AlphaFoldDB" id="A0A1H3IH51"/>
<organism evidence="2 3">
    <name type="scientific">Eubacterium barkeri</name>
    <name type="common">Clostridium barkeri</name>
    <dbReference type="NCBI Taxonomy" id="1528"/>
    <lineage>
        <taxon>Bacteria</taxon>
        <taxon>Bacillati</taxon>
        <taxon>Bacillota</taxon>
        <taxon>Clostridia</taxon>
        <taxon>Eubacteriales</taxon>
        <taxon>Eubacteriaceae</taxon>
        <taxon>Eubacterium</taxon>
    </lineage>
</organism>
<evidence type="ECO:0000256" key="1">
    <source>
        <dbReference type="SAM" id="SignalP"/>
    </source>
</evidence>
<sequence length="187" mass="21442">MKKKILIGLTLMSLFVMIFSLTGCQSANNPLVGTWAAYRYDDDNQFYYFTGFVSYKSNGTAQDYYVDGEGYGGWSYNLRDKKDTVVSAFQGTSAYYTYEFKYSVDEKNRILKNDFSKSTVKYGDDYPENSRDVTFVKSAELEYSVSEGAEKTDDVVTMKLIKQDDEDVSDEDVTHIFLRIDSLPTFE</sequence>
<evidence type="ECO:0000313" key="3">
    <source>
        <dbReference type="Proteomes" id="UP000199652"/>
    </source>
</evidence>
<accession>A0A1H3IH51</accession>
<reference evidence="3" key="1">
    <citation type="submission" date="2016-10" db="EMBL/GenBank/DDBJ databases">
        <authorList>
            <person name="Varghese N."/>
            <person name="Submissions S."/>
        </authorList>
    </citation>
    <scope>NUCLEOTIDE SEQUENCE [LARGE SCALE GENOMIC DNA]</scope>
    <source>
        <strain evidence="3">VPI 5359</strain>
    </source>
</reference>
<evidence type="ECO:0000313" key="2">
    <source>
        <dbReference type="EMBL" id="SDY27136.1"/>
    </source>
</evidence>